<proteinExistence type="predicted"/>
<reference evidence="2" key="1">
    <citation type="journal article" date="2013" name="Nat. Genet.">
        <title>The duck genome and transcriptome provide insight into an avian influenza virus reservoir species.</title>
        <authorList>
            <person name="Huang Y."/>
            <person name="Li Y."/>
            <person name="Burt D.W."/>
            <person name="Chen H."/>
            <person name="Zhang Y."/>
            <person name="Qian W."/>
            <person name="Kim H."/>
            <person name="Gan S."/>
            <person name="Zhao Y."/>
            <person name="Li J."/>
            <person name="Yi K."/>
            <person name="Feng H."/>
            <person name="Zhu P."/>
            <person name="Li B."/>
            <person name="Liu Q."/>
            <person name="Fairley S."/>
            <person name="Magor K.E."/>
            <person name="Du Z."/>
            <person name="Hu X."/>
            <person name="Goodman L."/>
            <person name="Tafer H."/>
            <person name="Vignal A."/>
            <person name="Lee T."/>
            <person name="Kim K.W."/>
            <person name="Sheng Z."/>
            <person name="An Y."/>
            <person name="Searle S."/>
            <person name="Herrero J."/>
            <person name="Groenen M.A."/>
            <person name="Crooijmans R.P."/>
            <person name="Faraut T."/>
            <person name="Cai Q."/>
            <person name="Webster R.G."/>
            <person name="Aldridge J.R."/>
            <person name="Warren W.C."/>
            <person name="Bartschat S."/>
            <person name="Kehr S."/>
            <person name="Marz M."/>
            <person name="Stadler P.F."/>
            <person name="Smith J."/>
            <person name="Kraus R.H."/>
            <person name="Zhao Y."/>
            <person name="Ren L."/>
            <person name="Fei J."/>
            <person name="Morisson M."/>
            <person name="Kaiser P."/>
            <person name="Griffin D.K."/>
            <person name="Rao M."/>
            <person name="Pitel F."/>
            <person name="Wang J."/>
            <person name="Li N."/>
        </authorList>
    </citation>
    <scope>NUCLEOTIDE SEQUENCE [LARGE SCALE GENOMIC DNA]</scope>
</reference>
<sequence length="145" mass="15898">MGAAPALADGLIPNTELAVGIQHCRSLLQYFHSKKQEIKRYQYSTSCPNNESQAEGVRLCNARVSVCYPMLDKPTTALSAKVKEKAGSTEEMPGWMPLGHSSAENLNEDTIIMILTIKPVELTILPQCGKEKTDEYSAEETLVSP</sequence>
<dbReference type="AlphaFoldDB" id="R0JPS4"/>
<protein>
    <submittedName>
        <fullName evidence="1">Uncharacterized protein</fullName>
    </submittedName>
</protein>
<evidence type="ECO:0000313" key="1">
    <source>
        <dbReference type="EMBL" id="EOA99345.1"/>
    </source>
</evidence>
<dbReference type="EMBL" id="KB743340">
    <property type="protein sequence ID" value="EOA99345.1"/>
    <property type="molecule type" value="Genomic_DNA"/>
</dbReference>
<organism evidence="1 2">
    <name type="scientific">Anas platyrhynchos</name>
    <name type="common">Mallard</name>
    <name type="synonym">Anas boschas</name>
    <dbReference type="NCBI Taxonomy" id="8839"/>
    <lineage>
        <taxon>Eukaryota</taxon>
        <taxon>Metazoa</taxon>
        <taxon>Chordata</taxon>
        <taxon>Craniata</taxon>
        <taxon>Vertebrata</taxon>
        <taxon>Euteleostomi</taxon>
        <taxon>Archelosauria</taxon>
        <taxon>Archosauria</taxon>
        <taxon>Dinosauria</taxon>
        <taxon>Saurischia</taxon>
        <taxon>Theropoda</taxon>
        <taxon>Coelurosauria</taxon>
        <taxon>Aves</taxon>
        <taxon>Neognathae</taxon>
        <taxon>Galloanserae</taxon>
        <taxon>Anseriformes</taxon>
        <taxon>Anatidae</taxon>
        <taxon>Anatinae</taxon>
        <taxon>Anas</taxon>
    </lineage>
</organism>
<keyword evidence="2" id="KW-1185">Reference proteome</keyword>
<name>R0JPS4_ANAPL</name>
<gene>
    <name evidence="1" type="ORF">Anapl_11981</name>
</gene>
<accession>R0JPS4</accession>
<dbReference type="Proteomes" id="UP000296049">
    <property type="component" value="Unassembled WGS sequence"/>
</dbReference>
<evidence type="ECO:0000313" key="2">
    <source>
        <dbReference type="Proteomes" id="UP000296049"/>
    </source>
</evidence>